<feature type="transmembrane region" description="Helical" evidence="1">
    <location>
        <begin position="257"/>
        <end position="280"/>
    </location>
</feature>
<dbReference type="AlphaFoldDB" id="A0A6A6SBW7"/>
<evidence type="ECO:0000256" key="1">
    <source>
        <dbReference type="SAM" id="Phobius"/>
    </source>
</evidence>
<keyword evidence="1" id="KW-0472">Membrane</keyword>
<feature type="transmembrane region" description="Helical" evidence="1">
    <location>
        <begin position="58"/>
        <end position="77"/>
    </location>
</feature>
<dbReference type="EMBL" id="MU006778">
    <property type="protein sequence ID" value="KAF2645060.1"/>
    <property type="molecule type" value="Genomic_DNA"/>
</dbReference>
<keyword evidence="1" id="KW-1133">Transmembrane helix</keyword>
<reference evidence="2" key="1">
    <citation type="journal article" date="2020" name="Stud. Mycol.">
        <title>101 Dothideomycetes genomes: a test case for predicting lifestyles and emergence of pathogens.</title>
        <authorList>
            <person name="Haridas S."/>
            <person name="Albert R."/>
            <person name="Binder M."/>
            <person name="Bloem J."/>
            <person name="Labutti K."/>
            <person name="Salamov A."/>
            <person name="Andreopoulos B."/>
            <person name="Baker S."/>
            <person name="Barry K."/>
            <person name="Bills G."/>
            <person name="Bluhm B."/>
            <person name="Cannon C."/>
            <person name="Castanera R."/>
            <person name="Culley D."/>
            <person name="Daum C."/>
            <person name="Ezra D."/>
            <person name="Gonzalez J."/>
            <person name="Henrissat B."/>
            <person name="Kuo A."/>
            <person name="Liang C."/>
            <person name="Lipzen A."/>
            <person name="Lutzoni F."/>
            <person name="Magnuson J."/>
            <person name="Mondo S."/>
            <person name="Nolan M."/>
            <person name="Ohm R."/>
            <person name="Pangilinan J."/>
            <person name="Park H.-J."/>
            <person name="Ramirez L."/>
            <person name="Alfaro M."/>
            <person name="Sun H."/>
            <person name="Tritt A."/>
            <person name="Yoshinaga Y."/>
            <person name="Zwiers L.-H."/>
            <person name="Turgeon B."/>
            <person name="Goodwin S."/>
            <person name="Spatafora J."/>
            <person name="Crous P."/>
            <person name="Grigoriev I."/>
        </authorList>
    </citation>
    <scope>NUCLEOTIDE SEQUENCE</scope>
    <source>
        <strain evidence="2">CBS 473.64</strain>
    </source>
</reference>
<dbReference type="Proteomes" id="UP000799753">
    <property type="component" value="Unassembled WGS sequence"/>
</dbReference>
<dbReference type="OrthoDB" id="2431938at2759"/>
<organism evidence="2 3">
    <name type="scientific">Massarina eburnea CBS 473.64</name>
    <dbReference type="NCBI Taxonomy" id="1395130"/>
    <lineage>
        <taxon>Eukaryota</taxon>
        <taxon>Fungi</taxon>
        <taxon>Dikarya</taxon>
        <taxon>Ascomycota</taxon>
        <taxon>Pezizomycotina</taxon>
        <taxon>Dothideomycetes</taxon>
        <taxon>Pleosporomycetidae</taxon>
        <taxon>Pleosporales</taxon>
        <taxon>Massarineae</taxon>
        <taxon>Massarinaceae</taxon>
        <taxon>Massarina</taxon>
    </lineage>
</organism>
<feature type="transmembrane region" description="Helical" evidence="1">
    <location>
        <begin position="286"/>
        <end position="311"/>
    </location>
</feature>
<name>A0A6A6SBW7_9PLEO</name>
<keyword evidence="1" id="KW-0812">Transmembrane</keyword>
<accession>A0A6A6SBW7</accession>
<keyword evidence="3" id="KW-1185">Reference proteome</keyword>
<feature type="transmembrane region" description="Helical" evidence="1">
    <location>
        <begin position="211"/>
        <end position="236"/>
    </location>
</feature>
<feature type="transmembrane region" description="Helical" evidence="1">
    <location>
        <begin position="141"/>
        <end position="159"/>
    </location>
</feature>
<protein>
    <submittedName>
        <fullName evidence="2">Uncharacterized protein</fullName>
    </submittedName>
</protein>
<sequence length="323" mass="35829">MAVHSTPILQSSTITWATGSIPILPNFHYGPFGILDEYWRGATVSFSPSSLGYDGVSAWQTFSFLNDLGPLYAVWWLESARVGNRWSPAYFPTLFTFAGQLLGIGSVGGIFYFLHHTFSPSPLTLHLTPQKKRLTPHPNTALLPLFLVLHTFEISAAYLSPSPQTRHYWTWAWQMTPLWIGVANVVVSRFIKVLPFKTAGLADPRLVLGTLGAVSAGVWLHTLLNSGVPFTTLFVPEMAAQEDFVAHMRRGLQFDQLCVFGASFVWLVYAFFDLWFAGLVVGMECLVMVASLPVLVALLGPGAAFALAWYWRESKLQAKLAKE</sequence>
<gene>
    <name evidence="2" type="ORF">P280DRAFT_390572</name>
</gene>
<evidence type="ECO:0000313" key="3">
    <source>
        <dbReference type="Proteomes" id="UP000799753"/>
    </source>
</evidence>
<proteinExistence type="predicted"/>
<feature type="transmembrane region" description="Helical" evidence="1">
    <location>
        <begin position="89"/>
        <end position="114"/>
    </location>
</feature>
<feature type="transmembrane region" description="Helical" evidence="1">
    <location>
        <begin position="171"/>
        <end position="191"/>
    </location>
</feature>
<evidence type="ECO:0000313" key="2">
    <source>
        <dbReference type="EMBL" id="KAF2645060.1"/>
    </source>
</evidence>